<dbReference type="FunFam" id="3.40.50.300:FF:000106">
    <property type="entry name" value="Adenylate kinase mitochondrial"/>
    <property type="match status" value="1"/>
</dbReference>
<dbReference type="InterPro" id="IPR033690">
    <property type="entry name" value="Adenylat_kinase_CS"/>
</dbReference>
<dbReference type="RefSeq" id="WP_130991641.1">
    <property type="nucleotide sequence ID" value="NZ_SISK01000009.1"/>
</dbReference>
<feature type="binding site" evidence="5">
    <location>
        <position position="38"/>
    </location>
    <ligand>
        <name>AMP</name>
        <dbReference type="ChEBI" id="CHEBI:456215"/>
    </ligand>
</feature>
<feature type="binding site" evidence="5">
    <location>
        <begin position="136"/>
        <end position="137"/>
    </location>
    <ligand>
        <name>ATP</name>
        <dbReference type="ChEBI" id="CHEBI:30616"/>
    </ligand>
</feature>
<comment type="domain">
    <text evidence="5">Consists of three domains, a large central CORE domain and two small peripheral domains, NMPbind and LID, which undergo movements during catalysis. The LID domain closes over the site of phosphoryl transfer upon ATP binding. Assembling and dissambling the active center during each catalytic cycle provides an effective means to prevent ATP hydrolysis. Some bacteria have evolved a zinc-coordinating structure that stabilizes the LID domain.</text>
</comment>
<dbReference type="NCBIfam" id="NF001380">
    <property type="entry name" value="PRK00279.1-2"/>
    <property type="match status" value="1"/>
</dbReference>
<feature type="binding site" evidence="5">
    <location>
        <position position="200"/>
    </location>
    <ligand>
        <name>ATP</name>
        <dbReference type="ChEBI" id="CHEBI:30616"/>
    </ligand>
</feature>
<evidence type="ECO:0000256" key="4">
    <source>
        <dbReference type="ARBA" id="ARBA00022777"/>
    </source>
</evidence>
<comment type="caution">
    <text evidence="9">The sequence shown here is derived from an EMBL/GenBank/DDBJ whole genome shotgun (WGS) entry which is preliminary data.</text>
</comment>
<name>A0A4Q9FXW2_9RHOB</name>
<dbReference type="SUPFAM" id="SSF52540">
    <property type="entry name" value="P-loop containing nucleoside triphosphate hydrolases"/>
    <property type="match status" value="1"/>
</dbReference>
<dbReference type="AlphaFoldDB" id="A0A4Q9FXW2"/>
<evidence type="ECO:0000256" key="1">
    <source>
        <dbReference type="ARBA" id="ARBA00022679"/>
    </source>
</evidence>
<dbReference type="PANTHER" id="PTHR23359">
    <property type="entry name" value="NUCLEOTIDE KINASE"/>
    <property type="match status" value="1"/>
</dbReference>
<feature type="binding site" evidence="5">
    <location>
        <position position="153"/>
    </location>
    <ligand>
        <name>Zn(2+)</name>
        <dbReference type="ChEBI" id="CHEBI:29105"/>
        <note>structural</note>
    </ligand>
</feature>
<keyword evidence="3 5" id="KW-0547">Nucleotide-binding</keyword>
<dbReference type="GO" id="GO:0044209">
    <property type="term" value="P:AMP salvage"/>
    <property type="evidence" value="ECO:0007669"/>
    <property type="project" value="UniProtKB-UniRule"/>
</dbReference>
<dbReference type="GO" id="GO:0004017">
    <property type="term" value="F:AMP kinase activity"/>
    <property type="evidence" value="ECO:0007669"/>
    <property type="project" value="UniProtKB-UniRule"/>
</dbReference>
<evidence type="ECO:0000256" key="3">
    <source>
        <dbReference type="ARBA" id="ARBA00022741"/>
    </source>
</evidence>
<evidence type="ECO:0000256" key="5">
    <source>
        <dbReference type="HAMAP-Rule" id="MF_00235"/>
    </source>
</evidence>
<dbReference type="Pfam" id="PF05191">
    <property type="entry name" value="ADK_lid"/>
    <property type="match status" value="1"/>
</dbReference>
<dbReference type="InterPro" id="IPR007862">
    <property type="entry name" value="Adenylate_kinase_lid-dom"/>
</dbReference>
<dbReference type="EC" id="2.7.4.3" evidence="5 7"/>
<comment type="subunit">
    <text evidence="5 7">Monomer.</text>
</comment>
<dbReference type="PROSITE" id="PS00113">
    <property type="entry name" value="ADENYLATE_KINASE"/>
    <property type="match status" value="1"/>
</dbReference>
<dbReference type="Gene3D" id="3.40.50.300">
    <property type="entry name" value="P-loop containing nucleotide triphosphate hydrolases"/>
    <property type="match status" value="1"/>
</dbReference>
<dbReference type="OrthoDB" id="9805030at2"/>
<feature type="binding site" evidence="5">
    <location>
        <position position="33"/>
    </location>
    <ligand>
        <name>AMP</name>
        <dbReference type="ChEBI" id="CHEBI:456215"/>
    </ligand>
</feature>
<feature type="binding site" evidence="5">
    <location>
        <position position="133"/>
    </location>
    <ligand>
        <name>Zn(2+)</name>
        <dbReference type="ChEBI" id="CHEBI:29105"/>
        <note>structural</note>
    </ligand>
</feature>
<keyword evidence="2 5" id="KW-0545">Nucleotide biosynthesis</keyword>
<dbReference type="GO" id="GO:0008270">
    <property type="term" value="F:zinc ion binding"/>
    <property type="evidence" value="ECO:0007669"/>
    <property type="project" value="UniProtKB-UniRule"/>
</dbReference>
<feature type="binding site" evidence="5">
    <location>
        <position position="172"/>
    </location>
    <ligand>
        <name>AMP</name>
        <dbReference type="ChEBI" id="CHEBI:456215"/>
    </ligand>
</feature>
<feature type="binding site" evidence="5">
    <location>
        <position position="150"/>
    </location>
    <ligand>
        <name>Zn(2+)</name>
        <dbReference type="ChEBI" id="CHEBI:29105"/>
        <note>structural</note>
    </ligand>
</feature>
<keyword evidence="1 5" id="KW-0808">Transferase</keyword>
<dbReference type="GO" id="GO:0005524">
    <property type="term" value="F:ATP binding"/>
    <property type="evidence" value="ECO:0007669"/>
    <property type="project" value="UniProtKB-UniRule"/>
</dbReference>
<feature type="binding site" evidence="5">
    <location>
        <position position="127"/>
    </location>
    <ligand>
        <name>ATP</name>
        <dbReference type="ChEBI" id="CHEBI:30616"/>
    </ligand>
</feature>
<dbReference type="Pfam" id="PF00406">
    <property type="entry name" value="ADK"/>
    <property type="match status" value="1"/>
</dbReference>
<feature type="binding site" evidence="5">
    <location>
        <position position="161"/>
    </location>
    <ligand>
        <name>AMP</name>
        <dbReference type="ChEBI" id="CHEBI:456215"/>
    </ligand>
</feature>
<comment type="similarity">
    <text evidence="5 6">Belongs to the adenylate kinase family.</text>
</comment>
<feature type="binding site" evidence="5">
    <location>
        <position position="92"/>
    </location>
    <ligand>
        <name>AMP</name>
        <dbReference type="ChEBI" id="CHEBI:456215"/>
    </ligand>
</feature>
<feature type="binding site" evidence="5">
    <location>
        <begin position="59"/>
        <end position="61"/>
    </location>
    <ligand>
        <name>AMP</name>
        <dbReference type="ChEBI" id="CHEBI:456215"/>
    </ligand>
</feature>
<keyword evidence="5 7" id="KW-0067">ATP-binding</keyword>
<dbReference type="NCBIfam" id="NF011105">
    <property type="entry name" value="PRK14532.1"/>
    <property type="match status" value="1"/>
</dbReference>
<comment type="caution">
    <text evidence="5">Lacks conserved residue(s) required for the propagation of feature annotation.</text>
</comment>
<evidence type="ECO:0000313" key="9">
    <source>
        <dbReference type="EMBL" id="TBN38693.1"/>
    </source>
</evidence>
<keyword evidence="4 5" id="KW-0418">Kinase</keyword>
<feature type="binding site" evidence="5">
    <location>
        <position position="130"/>
    </location>
    <ligand>
        <name>Zn(2+)</name>
        <dbReference type="ChEBI" id="CHEBI:29105"/>
        <note>structural</note>
    </ligand>
</feature>
<dbReference type="CDD" id="cd01428">
    <property type="entry name" value="ADK"/>
    <property type="match status" value="1"/>
</dbReference>
<keyword evidence="5" id="KW-0479">Metal-binding</keyword>
<protein>
    <recommendedName>
        <fullName evidence="5 7">Adenylate kinase</fullName>
        <shortName evidence="5">AK</shortName>
        <ecNumber evidence="5 7">2.7.4.3</ecNumber>
    </recommendedName>
    <alternativeName>
        <fullName evidence="5">ATP-AMP transphosphorylase</fullName>
    </alternativeName>
    <alternativeName>
        <fullName evidence="5">ATP:AMP phosphotransferase</fullName>
    </alternativeName>
    <alternativeName>
        <fullName evidence="5">Adenylate monophosphate kinase</fullName>
    </alternativeName>
</protein>
<comment type="function">
    <text evidence="5">Catalyzes the reversible transfer of the terminal phosphate group between ATP and AMP. Plays an important role in cellular energy homeostasis and in adenine nucleotide metabolism.</text>
</comment>
<dbReference type="UniPathway" id="UPA00588">
    <property type="reaction ID" value="UER00649"/>
</dbReference>
<proteinExistence type="inferred from homology"/>
<reference evidence="9 10" key="1">
    <citation type="submission" date="2019-02" db="EMBL/GenBank/DDBJ databases">
        <title>Paracoccus subflavus sp. nov., isolated from marine sediment of the Pacific Ocean.</title>
        <authorList>
            <person name="Zhang G."/>
        </authorList>
    </citation>
    <scope>NUCLEOTIDE SEQUENCE [LARGE SCALE GENOMIC DNA]</scope>
    <source>
        <strain evidence="9 10">GY0581</strain>
    </source>
</reference>
<organism evidence="9 10">
    <name type="scientific">Paracoccus subflavus</name>
    <dbReference type="NCBI Taxonomy" id="2528244"/>
    <lineage>
        <taxon>Bacteria</taxon>
        <taxon>Pseudomonadati</taxon>
        <taxon>Pseudomonadota</taxon>
        <taxon>Alphaproteobacteria</taxon>
        <taxon>Rhodobacterales</taxon>
        <taxon>Paracoccaceae</taxon>
        <taxon>Paracoccus</taxon>
    </lineage>
</organism>
<dbReference type="GO" id="GO:0005737">
    <property type="term" value="C:cytoplasm"/>
    <property type="evidence" value="ECO:0007669"/>
    <property type="project" value="UniProtKB-SubCell"/>
</dbReference>
<keyword evidence="5" id="KW-0963">Cytoplasm</keyword>
<dbReference type="EMBL" id="SISK01000009">
    <property type="protein sequence ID" value="TBN38693.1"/>
    <property type="molecule type" value="Genomic_DNA"/>
</dbReference>
<dbReference type="HAMAP" id="MF_00235">
    <property type="entry name" value="Adenylate_kinase_Adk"/>
    <property type="match status" value="1"/>
</dbReference>
<evidence type="ECO:0000256" key="2">
    <source>
        <dbReference type="ARBA" id="ARBA00022727"/>
    </source>
</evidence>
<dbReference type="NCBIfam" id="NF001381">
    <property type="entry name" value="PRK00279.1-3"/>
    <property type="match status" value="1"/>
</dbReference>
<evidence type="ECO:0000256" key="7">
    <source>
        <dbReference type="RuleBase" id="RU003331"/>
    </source>
</evidence>
<gene>
    <name evidence="5" type="primary">adk</name>
    <name evidence="9" type="ORF">EYE42_12435</name>
</gene>
<dbReference type="NCBIfam" id="TIGR01351">
    <property type="entry name" value="adk"/>
    <property type="match status" value="1"/>
</dbReference>
<dbReference type="PRINTS" id="PR00094">
    <property type="entry name" value="ADENYLTKNASE"/>
</dbReference>
<dbReference type="Proteomes" id="UP000293520">
    <property type="component" value="Unassembled WGS sequence"/>
</dbReference>
<comment type="pathway">
    <text evidence="5">Purine metabolism; AMP biosynthesis via salvage pathway; AMP from ADP: step 1/1.</text>
</comment>
<evidence type="ECO:0000313" key="10">
    <source>
        <dbReference type="Proteomes" id="UP000293520"/>
    </source>
</evidence>
<dbReference type="InterPro" id="IPR006259">
    <property type="entry name" value="Adenyl_kin_sub"/>
</dbReference>
<comment type="catalytic activity">
    <reaction evidence="5 7">
        <text>AMP + ATP = 2 ADP</text>
        <dbReference type="Rhea" id="RHEA:12973"/>
        <dbReference type="ChEBI" id="CHEBI:30616"/>
        <dbReference type="ChEBI" id="CHEBI:456215"/>
        <dbReference type="ChEBI" id="CHEBI:456216"/>
        <dbReference type="EC" id="2.7.4.3"/>
    </reaction>
</comment>
<keyword evidence="5" id="KW-0862">Zinc</keyword>
<feature type="domain" description="Adenylate kinase active site lid" evidence="8">
    <location>
        <begin position="127"/>
        <end position="163"/>
    </location>
</feature>
<keyword evidence="10" id="KW-1185">Reference proteome</keyword>
<dbReference type="InterPro" id="IPR027417">
    <property type="entry name" value="P-loop_NTPase"/>
</dbReference>
<dbReference type="InterPro" id="IPR000850">
    <property type="entry name" value="Adenylat/UMP-CMP_kin"/>
</dbReference>
<evidence type="ECO:0000259" key="8">
    <source>
        <dbReference type="Pfam" id="PF05191"/>
    </source>
</evidence>
<dbReference type="NCBIfam" id="NF011100">
    <property type="entry name" value="PRK14527.1"/>
    <property type="match status" value="1"/>
</dbReference>
<evidence type="ECO:0000256" key="6">
    <source>
        <dbReference type="RuleBase" id="RU003330"/>
    </source>
</evidence>
<feature type="region of interest" description="NMP" evidence="5">
    <location>
        <begin position="32"/>
        <end position="61"/>
    </location>
</feature>
<feature type="binding site" evidence="5">
    <location>
        <begin position="85"/>
        <end position="88"/>
    </location>
    <ligand>
        <name>AMP</name>
        <dbReference type="ChEBI" id="CHEBI:456215"/>
    </ligand>
</feature>
<comment type="subcellular location">
    <subcellularLocation>
        <location evidence="5 7">Cytoplasm</location>
    </subcellularLocation>
</comment>
<sequence>MTINIILLGPPGAGKGTQARRLVDDRGLVQLSTGDMLRAARSSGTEMGRRVAEVMDRGELVTDEIVIGLIREKLSEGGNGFIFDGFPRTLAQADALGALLDETGMVLDAVVEMQVDDQALVRRITGRYTCGNCGEVYHDDTKPTARPGVCDVCGSTDLRRRADDNEDSLKTRLLEYYKKTSPLIGYYHAKGKLKVVDGLADMDQVAGQIAAALPMPQHALDAAGRGL</sequence>
<accession>A0A4Q9FXW2</accession>
<feature type="binding site" evidence="5">
    <location>
        <begin position="12"/>
        <end position="17"/>
    </location>
    <ligand>
        <name>ATP</name>
        <dbReference type="ChEBI" id="CHEBI:30616"/>
    </ligand>
</feature>